<dbReference type="AlphaFoldDB" id="X1DED3"/>
<keyword evidence="2" id="KW-1133">Transmembrane helix</keyword>
<feature type="transmembrane region" description="Helical" evidence="2">
    <location>
        <begin position="6"/>
        <end position="27"/>
    </location>
</feature>
<sequence>MKKTLMIIAIVAIVVIAGSLLYYYVFFRPGIEKAEIRLQEEKQSAEELRIENEKKNKEQEELNKKVALSEALVKLAGWYDDDLDSAYKTYVEEWNAECKRLGKAPDSPLPGDLADKLGERYDQAVKRIDELYQSS</sequence>
<comment type="caution">
    <text evidence="3">The sequence shown here is derived from an EMBL/GenBank/DDBJ whole genome shotgun (WGS) entry which is preliminary data.</text>
</comment>
<evidence type="ECO:0000313" key="3">
    <source>
        <dbReference type="EMBL" id="GAH06685.1"/>
    </source>
</evidence>
<dbReference type="EMBL" id="BART01034667">
    <property type="protein sequence ID" value="GAH06685.1"/>
    <property type="molecule type" value="Genomic_DNA"/>
</dbReference>
<gene>
    <name evidence="3" type="ORF">S01H4_59174</name>
</gene>
<evidence type="ECO:0000256" key="1">
    <source>
        <dbReference type="SAM" id="Coils"/>
    </source>
</evidence>
<accession>X1DED3</accession>
<feature type="coiled-coil region" evidence="1">
    <location>
        <begin position="31"/>
        <end position="72"/>
    </location>
</feature>
<evidence type="ECO:0000256" key="2">
    <source>
        <dbReference type="SAM" id="Phobius"/>
    </source>
</evidence>
<organism evidence="3">
    <name type="scientific">marine sediment metagenome</name>
    <dbReference type="NCBI Taxonomy" id="412755"/>
    <lineage>
        <taxon>unclassified sequences</taxon>
        <taxon>metagenomes</taxon>
        <taxon>ecological metagenomes</taxon>
    </lineage>
</organism>
<feature type="non-terminal residue" evidence="3">
    <location>
        <position position="135"/>
    </location>
</feature>
<proteinExistence type="predicted"/>
<name>X1DED3_9ZZZZ</name>
<keyword evidence="2" id="KW-0812">Transmembrane</keyword>
<keyword evidence="2" id="KW-0472">Membrane</keyword>
<reference evidence="3" key="1">
    <citation type="journal article" date="2014" name="Front. Microbiol.">
        <title>High frequency of phylogenetically diverse reductive dehalogenase-homologous genes in deep subseafloor sedimentary metagenomes.</title>
        <authorList>
            <person name="Kawai M."/>
            <person name="Futagami T."/>
            <person name="Toyoda A."/>
            <person name="Takaki Y."/>
            <person name="Nishi S."/>
            <person name="Hori S."/>
            <person name="Arai W."/>
            <person name="Tsubouchi T."/>
            <person name="Morono Y."/>
            <person name="Uchiyama I."/>
            <person name="Ito T."/>
            <person name="Fujiyama A."/>
            <person name="Inagaki F."/>
            <person name="Takami H."/>
        </authorList>
    </citation>
    <scope>NUCLEOTIDE SEQUENCE</scope>
    <source>
        <strain evidence="3">Expedition CK06-06</strain>
    </source>
</reference>
<keyword evidence="1" id="KW-0175">Coiled coil</keyword>
<protein>
    <submittedName>
        <fullName evidence="3">Uncharacterized protein</fullName>
    </submittedName>
</protein>